<dbReference type="EMBL" id="HBFQ01039304">
    <property type="protein sequence ID" value="CAD8853504.1"/>
    <property type="molecule type" value="Transcribed_RNA"/>
</dbReference>
<name>A0A7S1FAG3_NOCSC</name>
<evidence type="ECO:0000256" key="1">
    <source>
        <dbReference type="SAM" id="MobiDB-lite"/>
    </source>
</evidence>
<accession>A0A7S1FAG3</accession>
<sequence>MVLLTRGRVERQRRSRGREIVAGCQVAVLSGRHFSAFGAGDEGVVLKIDPEAQNCEVLFVGKSQPIPVALRHLHAIEDGGMSGTSIAIEDESVSHESGGCWSALASSIVHGCDEPDSPLRSQCQTDGSPRRAPSMQWGPPQCEDPFSGVADGSQNADRGSGLDHPSFAEQRSAEWRQTGSHWTEPPLHWTGDLAASGVDQALPHALPENPARRLSRSSLQSNMEVAQWPCASQGQAPVSQAPTTLPTINRVSASPTASSQGSDAWYMARIEALERQMATSEEEHRAEVASLRQALDDCVRTIRQVSATGMCQPLQDVAEGAMRVLGVQGIPSPRMPRATSSDGFSRVPSRCRLDATPVAVEVVAPVDTARRARSGSPTIIGTGQRRYLVASPGPGQRVDMGRHTPPSARRMETPLMQQLQMQMPAMPSWGSATAPSMPPQNPSANLFCAQGQSQPKLAPPNLLGSIAGLSTNFSSETSSGLSCPAGLSTGGLWMPGMQPGGSLVAPGTNAQFSWPIQAPSGVVH</sequence>
<feature type="region of interest" description="Disordered" evidence="1">
    <location>
        <begin position="388"/>
        <end position="407"/>
    </location>
</feature>
<gene>
    <name evidence="2" type="ORF">NSCI0253_LOCUS27855</name>
</gene>
<feature type="region of interest" description="Disordered" evidence="1">
    <location>
        <begin position="115"/>
        <end position="191"/>
    </location>
</feature>
<reference evidence="2" key="1">
    <citation type="submission" date="2021-01" db="EMBL/GenBank/DDBJ databases">
        <authorList>
            <person name="Corre E."/>
            <person name="Pelletier E."/>
            <person name="Niang G."/>
            <person name="Scheremetjew M."/>
            <person name="Finn R."/>
            <person name="Kale V."/>
            <person name="Holt S."/>
            <person name="Cochrane G."/>
            <person name="Meng A."/>
            <person name="Brown T."/>
            <person name="Cohen L."/>
        </authorList>
    </citation>
    <scope>NUCLEOTIDE SEQUENCE</scope>
</reference>
<protein>
    <submittedName>
        <fullName evidence="2">Uncharacterized protein</fullName>
    </submittedName>
</protein>
<evidence type="ECO:0000313" key="2">
    <source>
        <dbReference type="EMBL" id="CAD8853504.1"/>
    </source>
</evidence>
<organism evidence="2">
    <name type="scientific">Noctiluca scintillans</name>
    <name type="common">Sea sparkle</name>
    <name type="synonym">Red tide dinoflagellate</name>
    <dbReference type="NCBI Taxonomy" id="2966"/>
    <lineage>
        <taxon>Eukaryota</taxon>
        <taxon>Sar</taxon>
        <taxon>Alveolata</taxon>
        <taxon>Dinophyceae</taxon>
        <taxon>Noctilucales</taxon>
        <taxon>Noctilucaceae</taxon>
        <taxon>Noctiluca</taxon>
    </lineage>
</organism>
<proteinExistence type="predicted"/>
<dbReference type="AlphaFoldDB" id="A0A7S1FAG3"/>